<dbReference type="InterPro" id="IPR003651">
    <property type="entry name" value="Endonuclease3_FeS-loop_motif"/>
</dbReference>
<evidence type="ECO:0000256" key="1">
    <source>
        <dbReference type="ARBA" id="ARBA00000843"/>
    </source>
</evidence>
<evidence type="ECO:0000256" key="2">
    <source>
        <dbReference type="ARBA" id="ARBA00002933"/>
    </source>
</evidence>
<dbReference type="GO" id="GO:0006298">
    <property type="term" value="P:mismatch repair"/>
    <property type="evidence" value="ECO:0007669"/>
    <property type="project" value="TreeGrafter"/>
</dbReference>
<dbReference type="NCBIfam" id="TIGR01084">
    <property type="entry name" value="mutY"/>
    <property type="match status" value="1"/>
</dbReference>
<dbReference type="CDD" id="cd00056">
    <property type="entry name" value="ENDO3c"/>
    <property type="match status" value="1"/>
</dbReference>
<dbReference type="InterPro" id="IPR044298">
    <property type="entry name" value="MIG/MutY"/>
</dbReference>
<dbReference type="Gene3D" id="1.10.340.30">
    <property type="entry name" value="Hypothetical protein, domain 2"/>
    <property type="match status" value="1"/>
</dbReference>
<accession>A0A3R6L719</accession>
<evidence type="ECO:0000256" key="12">
    <source>
        <dbReference type="ARBA" id="ARBA00023204"/>
    </source>
</evidence>
<evidence type="ECO:0000256" key="10">
    <source>
        <dbReference type="ARBA" id="ARBA00023004"/>
    </source>
</evidence>
<dbReference type="Gene3D" id="1.10.1670.10">
    <property type="entry name" value="Helix-hairpin-Helix base-excision DNA repair enzymes (C-terminal)"/>
    <property type="match status" value="1"/>
</dbReference>
<protein>
    <recommendedName>
        <fullName evidence="5 14">Adenine DNA glycosylase</fullName>
        <ecNumber evidence="4 14">3.2.2.31</ecNumber>
    </recommendedName>
</protein>
<dbReference type="Proteomes" id="UP000285173">
    <property type="component" value="Unassembled WGS sequence"/>
</dbReference>
<comment type="cofactor">
    <cofactor evidence="14">
        <name>[4Fe-4S] cluster</name>
        <dbReference type="ChEBI" id="CHEBI:49883"/>
    </cofactor>
    <text evidence="14">Binds 1 [4Fe-4S] cluster.</text>
</comment>
<reference evidence="23 24" key="2">
    <citation type="journal article" date="2019" name="Nat. Med.">
        <title>A library of human gut bacterial isolates paired with longitudinal multiomics data enables mechanistic microbiome research.</title>
        <authorList>
            <person name="Poyet M."/>
            <person name="Groussin M."/>
            <person name="Gibbons S.M."/>
            <person name="Avila-Pacheco J."/>
            <person name="Jiang X."/>
            <person name="Kearney S.M."/>
            <person name="Perrotta A.R."/>
            <person name="Berdy B."/>
            <person name="Zhao S."/>
            <person name="Lieberman T.D."/>
            <person name="Swanson P.K."/>
            <person name="Smith M."/>
            <person name="Roesemann S."/>
            <person name="Alexander J.E."/>
            <person name="Rich S.A."/>
            <person name="Livny J."/>
            <person name="Vlamakis H."/>
            <person name="Clish C."/>
            <person name="Bullock K."/>
            <person name="Deik A."/>
            <person name="Scott J."/>
            <person name="Pierce K.A."/>
            <person name="Xavier R.J."/>
            <person name="Alm E.J."/>
        </authorList>
    </citation>
    <scope>NUCLEOTIDE SEQUENCE [LARGE SCALE GENOMIC DNA]</scope>
    <source>
        <strain evidence="18 25">BIOML-A11</strain>
        <strain evidence="16 24">BIOML-A25</strain>
        <strain evidence="17 23">BIOML-A29</strain>
    </source>
</reference>
<dbReference type="Proteomes" id="UP000283732">
    <property type="component" value="Unassembled WGS sequence"/>
</dbReference>
<dbReference type="InterPro" id="IPR011257">
    <property type="entry name" value="DNA_glycosylase"/>
</dbReference>
<evidence type="ECO:0000256" key="9">
    <source>
        <dbReference type="ARBA" id="ARBA00022801"/>
    </source>
</evidence>
<dbReference type="Pfam" id="PF00633">
    <property type="entry name" value="HHH"/>
    <property type="match status" value="1"/>
</dbReference>
<dbReference type="GO" id="GO:0034039">
    <property type="term" value="F:8-oxo-7,8-dihydroguanine DNA N-glycosylase activity"/>
    <property type="evidence" value="ECO:0007669"/>
    <property type="project" value="TreeGrafter"/>
</dbReference>
<dbReference type="GO" id="GO:0046872">
    <property type="term" value="F:metal ion binding"/>
    <property type="evidence" value="ECO:0007669"/>
    <property type="project" value="UniProtKB-UniRule"/>
</dbReference>
<dbReference type="Proteomes" id="UP000482671">
    <property type="component" value="Unassembled WGS sequence"/>
</dbReference>
<dbReference type="EC" id="3.2.2.31" evidence="4 14"/>
<evidence type="ECO:0000256" key="4">
    <source>
        <dbReference type="ARBA" id="ARBA00012045"/>
    </source>
</evidence>
<comment type="similarity">
    <text evidence="3 14">Belongs to the Nth/MutY family.</text>
</comment>
<dbReference type="EMBL" id="WNCN01000002">
    <property type="protein sequence ID" value="MTU38267.1"/>
    <property type="molecule type" value="Genomic_DNA"/>
</dbReference>
<evidence type="ECO:0000313" key="20">
    <source>
        <dbReference type="EMBL" id="RHH74870.1"/>
    </source>
</evidence>
<keyword evidence="10 14" id="KW-0408">Iron</keyword>
<evidence type="ECO:0000313" key="23">
    <source>
        <dbReference type="Proteomes" id="UP000434916"/>
    </source>
</evidence>
<dbReference type="Gene3D" id="3.90.79.10">
    <property type="entry name" value="Nucleoside Triphosphate Pyrophosphohydrolase"/>
    <property type="match status" value="1"/>
</dbReference>
<dbReference type="InterPro" id="IPR000445">
    <property type="entry name" value="HhH_motif"/>
</dbReference>
<dbReference type="InterPro" id="IPR005760">
    <property type="entry name" value="A/G_AdeGlyc_MutY"/>
</dbReference>
<evidence type="ECO:0000256" key="11">
    <source>
        <dbReference type="ARBA" id="ARBA00023014"/>
    </source>
</evidence>
<keyword evidence="7" id="KW-0479">Metal-binding</keyword>
<evidence type="ECO:0000256" key="6">
    <source>
        <dbReference type="ARBA" id="ARBA00022485"/>
    </source>
</evidence>
<dbReference type="EMBL" id="WNDD01000003">
    <property type="protein sequence ID" value="MTV00779.1"/>
    <property type="molecule type" value="Genomic_DNA"/>
</dbReference>
<dbReference type="SMART" id="SM00478">
    <property type="entry name" value="ENDO3c"/>
    <property type="match status" value="1"/>
</dbReference>
<evidence type="ECO:0000313" key="25">
    <source>
        <dbReference type="Proteomes" id="UP000482671"/>
    </source>
</evidence>
<evidence type="ECO:0000313" key="22">
    <source>
        <dbReference type="Proteomes" id="UP000285173"/>
    </source>
</evidence>
<dbReference type="Pfam" id="PF10576">
    <property type="entry name" value="EndIII_4Fe-2S"/>
    <property type="match status" value="1"/>
</dbReference>
<dbReference type="SMART" id="SM00525">
    <property type="entry name" value="FES"/>
    <property type="match status" value="1"/>
</dbReference>
<evidence type="ECO:0000259" key="15">
    <source>
        <dbReference type="SMART" id="SM00478"/>
    </source>
</evidence>
<keyword evidence="12" id="KW-0234">DNA repair</keyword>
<evidence type="ECO:0000313" key="24">
    <source>
        <dbReference type="Proteomes" id="UP000437446"/>
    </source>
</evidence>
<name>A0A3R6L719_9BACT</name>
<dbReference type="PANTHER" id="PTHR42944">
    <property type="entry name" value="ADENINE DNA GLYCOSYLASE"/>
    <property type="match status" value="1"/>
</dbReference>
<keyword evidence="23" id="KW-1185">Reference proteome</keyword>
<dbReference type="FunFam" id="1.10.340.30:FF:000010">
    <property type="entry name" value="Adenine DNA glycosylase"/>
    <property type="match status" value="1"/>
</dbReference>
<keyword evidence="11" id="KW-0411">Iron-sulfur</keyword>
<keyword evidence="8 14" id="KW-0227">DNA damage</keyword>
<dbReference type="PANTHER" id="PTHR42944:SF1">
    <property type="entry name" value="ADENINE DNA GLYCOSYLASE"/>
    <property type="match status" value="1"/>
</dbReference>
<evidence type="ECO:0000256" key="5">
    <source>
        <dbReference type="ARBA" id="ARBA00022023"/>
    </source>
</evidence>
<dbReference type="GO" id="GO:0032357">
    <property type="term" value="F:oxidized purine DNA binding"/>
    <property type="evidence" value="ECO:0007669"/>
    <property type="project" value="TreeGrafter"/>
</dbReference>
<dbReference type="GO" id="GO:0006284">
    <property type="term" value="P:base-excision repair"/>
    <property type="evidence" value="ECO:0007669"/>
    <property type="project" value="UniProtKB-UniRule"/>
</dbReference>
<comment type="catalytic activity">
    <reaction evidence="1 14">
        <text>Hydrolyzes free adenine bases from 7,8-dihydro-8-oxoguanine:adenine mismatched double-stranded DNA, leaving an apurinic site.</text>
        <dbReference type="EC" id="3.2.2.31"/>
    </reaction>
</comment>
<evidence type="ECO:0000313" key="21">
    <source>
        <dbReference type="Proteomes" id="UP000283732"/>
    </source>
</evidence>
<proteinExistence type="inferred from homology"/>
<evidence type="ECO:0000256" key="8">
    <source>
        <dbReference type="ARBA" id="ARBA00022763"/>
    </source>
</evidence>
<sequence>MQIYSFLFKWKKNCQPNFKKKVSLQFVRTVYVCSNQLVASFEEAKKNRMSQIENELETSRLLRDWYRIHKRELPWRESSDPYIIWISEIILQQTRVAQGMDYFLRFTERFPDVASLASAEEDEVLKYWQGLGYYSRARNLHAAAKDIMERFGGIFPERYEDVISLKGIGEYTAAAIVSFVWNQPYPVVDGNVFRVLSRLFAVDTPIDTPKGKKAFTELAGLVMDPRYAGQHNQAIMELGALQCVPQNPDCEACPLKGHCAAYGAGDVQIYPVKQKKTRTRDRYFHYLYIIYKGKTWLSRRKGKDIWEGLYEFPLIETDKAMDFAELQTTDAFRRLFAGAGRLNVSADLQGVKHVLSHQILYTAFYRIEIEREGDALKSYLPVATDDVEKYAVPRLIHIYLEKLEGNLSE</sequence>
<evidence type="ECO:0000256" key="13">
    <source>
        <dbReference type="ARBA" id="ARBA00023295"/>
    </source>
</evidence>
<evidence type="ECO:0000313" key="19">
    <source>
        <dbReference type="EMBL" id="RGZ45174.1"/>
    </source>
</evidence>
<dbReference type="GO" id="GO:0000701">
    <property type="term" value="F:purine-specific mismatch base pair DNA N-glycosylase activity"/>
    <property type="evidence" value="ECO:0007669"/>
    <property type="project" value="UniProtKB-EC"/>
</dbReference>
<dbReference type="SUPFAM" id="SSF55811">
    <property type="entry name" value="Nudix"/>
    <property type="match status" value="1"/>
</dbReference>
<gene>
    <name evidence="20" type="primary">mutY</name>
    <name evidence="20" type="ORF">DW191_17070</name>
    <name evidence="19" type="ORF">DW986_15360</name>
    <name evidence="16" type="ORF">GMD66_13990</name>
    <name evidence="17" type="ORF">GMD82_01810</name>
    <name evidence="18" type="ORF">GME02_03695</name>
</gene>
<dbReference type="EMBL" id="QSEF01000023">
    <property type="protein sequence ID" value="RGZ45174.1"/>
    <property type="molecule type" value="Genomic_DNA"/>
</dbReference>
<evidence type="ECO:0000313" key="16">
    <source>
        <dbReference type="EMBL" id="MTU30300.1"/>
    </source>
</evidence>
<keyword evidence="6" id="KW-0004">4Fe-4S</keyword>
<dbReference type="Pfam" id="PF14815">
    <property type="entry name" value="NUDIX_4"/>
    <property type="match status" value="1"/>
</dbReference>
<dbReference type="GO" id="GO:0051539">
    <property type="term" value="F:4 iron, 4 sulfur cluster binding"/>
    <property type="evidence" value="ECO:0007669"/>
    <property type="project" value="UniProtKB-UniRule"/>
</dbReference>
<keyword evidence="13 14" id="KW-0326">Glycosidase</keyword>
<dbReference type="Pfam" id="PF00730">
    <property type="entry name" value="HhH-GPD"/>
    <property type="match status" value="1"/>
</dbReference>
<dbReference type="GO" id="GO:0035485">
    <property type="term" value="F:adenine/guanine mispair binding"/>
    <property type="evidence" value="ECO:0007669"/>
    <property type="project" value="TreeGrafter"/>
</dbReference>
<feature type="domain" description="HhH-GPD" evidence="15">
    <location>
        <begin position="90"/>
        <end position="241"/>
    </location>
</feature>
<dbReference type="Proteomes" id="UP000437446">
    <property type="component" value="Unassembled WGS sequence"/>
</dbReference>
<dbReference type="SUPFAM" id="SSF48150">
    <property type="entry name" value="DNA-glycosylase"/>
    <property type="match status" value="1"/>
</dbReference>
<evidence type="ECO:0000256" key="7">
    <source>
        <dbReference type="ARBA" id="ARBA00022723"/>
    </source>
</evidence>
<evidence type="ECO:0000313" key="17">
    <source>
        <dbReference type="EMBL" id="MTU38267.1"/>
    </source>
</evidence>
<dbReference type="Proteomes" id="UP000434916">
    <property type="component" value="Unassembled WGS sequence"/>
</dbReference>
<evidence type="ECO:0000256" key="14">
    <source>
        <dbReference type="RuleBase" id="RU365096"/>
    </source>
</evidence>
<dbReference type="CDD" id="cd03431">
    <property type="entry name" value="NUDIX_DNA_Glycosylase_C-MutY"/>
    <property type="match status" value="1"/>
</dbReference>
<reference evidence="21 22" key="1">
    <citation type="submission" date="2018-08" db="EMBL/GenBank/DDBJ databases">
        <title>A genome reference for cultivated species of the human gut microbiota.</title>
        <authorList>
            <person name="Zou Y."/>
            <person name="Xue W."/>
            <person name="Luo G."/>
        </authorList>
    </citation>
    <scope>NUCLEOTIDE SEQUENCE [LARGE SCALE GENOMIC DNA]</scope>
    <source>
        <strain evidence="20 21">AM16-50</strain>
        <strain evidence="19 22">AM50-15</strain>
    </source>
</reference>
<dbReference type="InterPro" id="IPR003265">
    <property type="entry name" value="HhH-GPD_domain"/>
</dbReference>
<dbReference type="EMBL" id="WNCR01000007">
    <property type="protein sequence ID" value="MTU30300.1"/>
    <property type="molecule type" value="Genomic_DNA"/>
</dbReference>
<organism evidence="20 21">
    <name type="scientific">Parabacteroides merdae</name>
    <dbReference type="NCBI Taxonomy" id="46503"/>
    <lineage>
        <taxon>Bacteria</taxon>
        <taxon>Pseudomonadati</taxon>
        <taxon>Bacteroidota</taxon>
        <taxon>Bacteroidia</taxon>
        <taxon>Bacteroidales</taxon>
        <taxon>Tannerellaceae</taxon>
        <taxon>Parabacteroides</taxon>
    </lineage>
</organism>
<dbReference type="AlphaFoldDB" id="A0A3R6L719"/>
<dbReference type="EMBL" id="QRKC01000010">
    <property type="protein sequence ID" value="RHH74870.1"/>
    <property type="molecule type" value="Genomic_DNA"/>
</dbReference>
<dbReference type="InterPro" id="IPR015797">
    <property type="entry name" value="NUDIX_hydrolase-like_dom_sf"/>
</dbReference>
<dbReference type="InterPro" id="IPR029119">
    <property type="entry name" value="MutY_C"/>
</dbReference>
<evidence type="ECO:0000313" key="18">
    <source>
        <dbReference type="EMBL" id="MTV00779.1"/>
    </source>
</evidence>
<comment type="caution">
    <text evidence="20">The sequence shown here is derived from an EMBL/GenBank/DDBJ whole genome shotgun (WGS) entry which is preliminary data.</text>
</comment>
<keyword evidence="9" id="KW-0378">Hydrolase</keyword>
<comment type="function">
    <text evidence="2">Adenine glycosylase active on G-A mispairs. MutY also corrects error-prone DNA synthesis past GO lesions which are due to the oxidatively damaged form of guanine: 7,8-dihydro-8-oxoguanine (8-oxo-dGTP).</text>
</comment>
<dbReference type="InterPro" id="IPR023170">
    <property type="entry name" value="HhH_base_excis_C"/>
</dbReference>
<evidence type="ECO:0000256" key="3">
    <source>
        <dbReference type="ARBA" id="ARBA00008343"/>
    </source>
</evidence>